<gene>
    <name evidence="1" type="ORF">GCM10023350_33540</name>
</gene>
<comment type="caution">
    <text evidence="1">The sequence shown here is derived from an EMBL/GenBank/DDBJ whole genome shotgun (WGS) entry which is preliminary data.</text>
</comment>
<name>A0ABP8Z4D2_9ACTN</name>
<proteinExistence type="predicted"/>
<reference evidence="2" key="1">
    <citation type="journal article" date="2019" name="Int. J. Syst. Evol. Microbiol.">
        <title>The Global Catalogue of Microorganisms (GCM) 10K type strain sequencing project: providing services to taxonomists for standard genome sequencing and annotation.</title>
        <authorList>
            <consortium name="The Broad Institute Genomics Platform"/>
            <consortium name="The Broad Institute Genome Sequencing Center for Infectious Disease"/>
            <person name="Wu L."/>
            <person name="Ma J."/>
        </authorList>
    </citation>
    <scope>NUCLEOTIDE SEQUENCE [LARGE SCALE GENOMIC DNA]</scope>
    <source>
        <strain evidence="2">JCM 18532</strain>
    </source>
</reference>
<keyword evidence="2" id="KW-1185">Reference proteome</keyword>
<organism evidence="1 2">
    <name type="scientific">Nocardioides endophyticus</name>
    <dbReference type="NCBI Taxonomy" id="1353775"/>
    <lineage>
        <taxon>Bacteria</taxon>
        <taxon>Bacillati</taxon>
        <taxon>Actinomycetota</taxon>
        <taxon>Actinomycetes</taxon>
        <taxon>Propionibacteriales</taxon>
        <taxon>Nocardioidaceae</taxon>
        <taxon>Nocardioides</taxon>
    </lineage>
</organism>
<dbReference type="Proteomes" id="UP001499882">
    <property type="component" value="Unassembled WGS sequence"/>
</dbReference>
<dbReference type="EMBL" id="BAABKN010000021">
    <property type="protein sequence ID" value="GAA4746097.1"/>
    <property type="molecule type" value="Genomic_DNA"/>
</dbReference>
<evidence type="ECO:0000313" key="2">
    <source>
        <dbReference type="Proteomes" id="UP001499882"/>
    </source>
</evidence>
<sequence length="199" mass="22244">MTQGSLAICLLSGRGKIGRDGREWGATFADMQVKFERTGQRRYAVAVLRSEHGDLRMGPAPGYSDLIPHDLVHMVVEEEFGLRDAIFGQLAAGGNAGTFVPTEELRTKAWARHVERRNRSTGTEMGRSETLAAQVYPRWLRHSGHLPDSNYVRQDLPPTDLSDTDLARVFERLDALSGQWRAVDVGGSMTVQWPWPERA</sequence>
<evidence type="ECO:0000313" key="1">
    <source>
        <dbReference type="EMBL" id="GAA4746097.1"/>
    </source>
</evidence>
<protein>
    <recommendedName>
        <fullName evidence="3">Phage metallopeptidase domain-containing protein</fullName>
    </recommendedName>
</protein>
<evidence type="ECO:0008006" key="3">
    <source>
        <dbReference type="Google" id="ProtNLM"/>
    </source>
</evidence>
<accession>A0ABP8Z4D2</accession>